<evidence type="ECO:0000313" key="9">
    <source>
        <dbReference type="EMBL" id="GMT07598.1"/>
    </source>
</evidence>
<dbReference type="InterPro" id="IPR002035">
    <property type="entry name" value="VWF_A"/>
</dbReference>
<dbReference type="InterPro" id="IPR057085">
    <property type="entry name" value="Ig_Irg-7"/>
</dbReference>
<evidence type="ECO:0000256" key="2">
    <source>
        <dbReference type="ARBA" id="ARBA00022525"/>
    </source>
</evidence>
<feature type="disulfide bond" evidence="4">
    <location>
        <begin position="851"/>
        <end position="860"/>
    </location>
</feature>
<dbReference type="InterPro" id="IPR036465">
    <property type="entry name" value="vWFA_dom_sf"/>
</dbReference>
<dbReference type="InterPro" id="IPR053295">
    <property type="entry name" value="Innate_immunity_reg"/>
</dbReference>
<dbReference type="InterPro" id="IPR057086">
    <property type="entry name" value="GBD_Irg-7_N"/>
</dbReference>
<name>A0AAV5UN60_9BILA</name>
<keyword evidence="4" id="KW-1015">Disulfide bond</keyword>
<evidence type="ECO:0000256" key="5">
    <source>
        <dbReference type="SAM" id="SignalP"/>
    </source>
</evidence>
<dbReference type="InterPro" id="IPR000742">
    <property type="entry name" value="EGF"/>
</dbReference>
<comment type="subcellular location">
    <subcellularLocation>
        <location evidence="1">Secreted</location>
    </subcellularLocation>
</comment>
<dbReference type="CDD" id="cd00055">
    <property type="entry name" value="EGF_Lam"/>
    <property type="match status" value="1"/>
</dbReference>
<evidence type="ECO:0000256" key="1">
    <source>
        <dbReference type="ARBA" id="ARBA00004613"/>
    </source>
</evidence>
<organism evidence="9 10">
    <name type="scientific">Pristionchus entomophagus</name>
    <dbReference type="NCBI Taxonomy" id="358040"/>
    <lineage>
        <taxon>Eukaryota</taxon>
        <taxon>Metazoa</taxon>
        <taxon>Ecdysozoa</taxon>
        <taxon>Nematoda</taxon>
        <taxon>Chromadorea</taxon>
        <taxon>Rhabditida</taxon>
        <taxon>Rhabditina</taxon>
        <taxon>Diplogasteromorpha</taxon>
        <taxon>Diplogasteroidea</taxon>
        <taxon>Neodiplogasteridae</taxon>
        <taxon>Pristionchus</taxon>
    </lineage>
</organism>
<dbReference type="InterPro" id="IPR006582">
    <property type="entry name" value="MD_domain"/>
</dbReference>
<feature type="domain" description="C-type lectin" evidence="7">
    <location>
        <begin position="1141"/>
        <end position="1264"/>
    </location>
</feature>
<feature type="chain" id="PRO_5043450658" description="VWA domain-containing protein" evidence="5">
    <location>
        <begin position="26"/>
        <end position="2144"/>
    </location>
</feature>
<evidence type="ECO:0000256" key="4">
    <source>
        <dbReference type="PROSITE-ProRule" id="PRU00076"/>
    </source>
</evidence>
<feature type="domain" description="VWFA" evidence="8">
    <location>
        <begin position="1948"/>
        <end position="2103"/>
    </location>
</feature>
<dbReference type="Proteomes" id="UP001432027">
    <property type="component" value="Unassembled WGS sequence"/>
</dbReference>
<feature type="domain" description="EGF-like" evidence="6">
    <location>
        <begin position="1449"/>
        <end position="1482"/>
    </location>
</feature>
<dbReference type="InterPro" id="IPR001304">
    <property type="entry name" value="C-type_lectin-like"/>
</dbReference>
<dbReference type="PANTHER" id="PTHR47324">
    <property type="entry name" value="PROTEIN IRG-7-RELATED"/>
    <property type="match status" value="1"/>
</dbReference>
<dbReference type="Pfam" id="PF23623">
    <property type="entry name" value="GBD_IRG7_N"/>
    <property type="match status" value="1"/>
</dbReference>
<dbReference type="InterPro" id="IPR016186">
    <property type="entry name" value="C-type_lectin-like/link_sf"/>
</dbReference>
<feature type="disulfide bond" evidence="4">
    <location>
        <begin position="1472"/>
        <end position="1481"/>
    </location>
</feature>
<feature type="signal peptide" evidence="5">
    <location>
        <begin position="1"/>
        <end position="25"/>
    </location>
</feature>
<evidence type="ECO:0000256" key="3">
    <source>
        <dbReference type="ARBA" id="ARBA00022729"/>
    </source>
</evidence>
<gene>
    <name evidence="9" type="ORF">PENTCL1PPCAC_29772</name>
</gene>
<dbReference type="PROSITE" id="PS50041">
    <property type="entry name" value="C_TYPE_LECTIN_2"/>
    <property type="match status" value="1"/>
</dbReference>
<reference evidence="9" key="1">
    <citation type="submission" date="2023-10" db="EMBL/GenBank/DDBJ databases">
        <title>Genome assembly of Pristionchus species.</title>
        <authorList>
            <person name="Yoshida K."/>
            <person name="Sommer R.J."/>
        </authorList>
    </citation>
    <scope>NUCLEOTIDE SEQUENCE</scope>
    <source>
        <strain evidence="9">RS0144</strain>
    </source>
</reference>
<feature type="non-terminal residue" evidence="9">
    <location>
        <position position="1"/>
    </location>
</feature>
<dbReference type="PROSITE" id="PS50026">
    <property type="entry name" value="EGF_3"/>
    <property type="match status" value="3"/>
</dbReference>
<dbReference type="Pfam" id="PF00092">
    <property type="entry name" value="VWA"/>
    <property type="match status" value="1"/>
</dbReference>
<dbReference type="SUPFAM" id="SSF56436">
    <property type="entry name" value="C-type lectin-like"/>
    <property type="match status" value="1"/>
</dbReference>
<dbReference type="Gene3D" id="3.40.50.410">
    <property type="entry name" value="von Willebrand factor, type A domain"/>
    <property type="match status" value="1"/>
</dbReference>
<comment type="caution">
    <text evidence="4">Lacks conserved residue(s) required for the propagation of feature annotation.</text>
</comment>
<dbReference type="Pfam" id="PF25106">
    <property type="entry name" value="VWA_4"/>
    <property type="match status" value="1"/>
</dbReference>
<dbReference type="SMART" id="SM00181">
    <property type="entry name" value="EGF"/>
    <property type="match status" value="4"/>
</dbReference>
<evidence type="ECO:0008006" key="11">
    <source>
        <dbReference type="Google" id="ProtNLM"/>
    </source>
</evidence>
<dbReference type="InterPro" id="IPR002049">
    <property type="entry name" value="LE_dom"/>
</dbReference>
<evidence type="ECO:0000259" key="7">
    <source>
        <dbReference type="PROSITE" id="PS50041"/>
    </source>
</evidence>
<dbReference type="SMART" id="SM00034">
    <property type="entry name" value="CLECT"/>
    <property type="match status" value="1"/>
</dbReference>
<feature type="domain" description="EGF-like" evidence="6">
    <location>
        <begin position="827"/>
        <end position="861"/>
    </location>
</feature>
<accession>A0AAV5UN60</accession>
<feature type="disulfide bond" evidence="4">
    <location>
        <begin position="369"/>
        <end position="378"/>
    </location>
</feature>
<keyword evidence="4" id="KW-0245">EGF-like domain</keyword>
<comment type="caution">
    <text evidence="9">The sequence shown here is derived from an EMBL/GenBank/DDBJ whole genome shotgun (WGS) entry which is preliminary data.</text>
</comment>
<dbReference type="SMART" id="SM00604">
    <property type="entry name" value="MD"/>
    <property type="match status" value="3"/>
</dbReference>
<dbReference type="InterPro" id="IPR056861">
    <property type="entry name" value="HMCN1-like_VWA"/>
</dbReference>
<sequence>TSVSCLSSSMRSLLALTLVVGAAQAAGAPRHTLTPNYYEHLEAEAPEAHHRAKRAIGGFRSPCPEGWTGQFCESPICGNQQQVDPYETDTDKMVDVMYLPEGCTGEYYVPYDSTTNLLTISITTDEMTKATAVLTNPNGEDIVAISSQHAGKTATFKYKSKPNPYVLTIKMDAHTDNCLVHIEAQSTLTFNGGWVSSPMIDNSPFGESMYNSKPQYFIAHPFNLAMPHEIKTVTVRQARLVQPDYRSVLSKRFDCAYEFYAGMFQCKGADSQYVFTIEGVDSRGYAFRRSRPFMCLQDDTQPTFVPPVSTAAPKQCSNGGSLLHNDESNTDFCFCPELMTGKECESVLCMNGGLPLDPDGDGKMDICDCLPGFVGKNCDSVVCDPDVGKLLTDTKTLAVVVRNTASMKDHIDDILNAIDEEVLHHMIDGRNVYDGFILAYIRDGVTYAKSYNMQPGYAQFGKDLSNLATRYSSDVSCTDSLVPAIEAVYSEKIMDQSPIFIFTDAMAEPTDSDRFKDIMRLNSANRMQLHTVYMNTQANCKKNPRNEFYHDLARYTAGLVHQPPSDKMSDTFQNAMRATTYKMNLVESADLKTCAMKSKSIIVDVNSENLIIAGTGNGLTITLTDPNWEVSTLRPSYTDGYSSFFAITSPMPGEYIYAVQGEDFDDDTPCSYRFYSQSDFDLFLGTTSNVNIDERTFEPVVGQAAHLIAQINGFYGGYVQDQFRLFAEILITSPDEDDKHQPLYYSNGIFRSSCGFHLYFGVANFCKKEDQIFYATVFVDDENGFPVQRSAVGYCNAADVDPSNPDDCQNGGVRTNETTCWCPAHFTGSLCQTPQCLNGGKLSDDQTWCICPGGTTGKFCEMMECTTRAEEWEASFDHRTLNFVVSTRFSMKETVKKLADEAATFAGYYELNHKNWIDHFAIVTVNQTGADLHMVHNANDFAATFREISDNFDSYTDYDNDNCTVMLNQGVSTAISASYDNSQIFVFADSQAENLAFPDILRLLDRADELELTVTMFGTSYDMCDGSGTFGDQEGNVVAFTGGKTFYTDNLDRVFDYVDTFYYSGVILEKSFDKCNEGVAIDFPLEASAHSVVVTVEAEGAGITMKVPNGFNGLYHDDLIKGKQFYIQQFIQACPDSFDTVGNMCYLFKTDPVQWITSLVGCGSQDKNTPVSMITIFNDDKHDQILQELGQSVVGVWLALFRNDQGDWIWYQAGAAPVPLDAYLKKYFAPNQPWDDLNKKYVYMMSDGLWYPADTTELHWTMCQRTRYGGSYNPEEQEPDLPPGFWNLQVTSSSASCTVNVRTQSDVQIAFGFSQNPHDDYKRGTANVDSPTNYVVAKAVGLDTFDFNPDIPEGKIDYATIAAEGADVYPLAMTSRYAPSCTFDTISQISFACPTQQSLSEIVVKFQGIDQFGYSFERALVTRCDTYATRCDNGGFANNGECVCPPHFNGDDCSKLMCENGGTPLFGGTCQCPPLYTGKFCELAMCDPPLPDNFKRDGRTLVIMLETSFFTATPIWYLANSATNLADSLRKLEQKRPGWFDFYVIIPFDSTSNKDKWGDGASDKRFAPLLTNNIDKIDEFLDAIPTAECPGDNLDVDPPISCPDTQCPRPIGSVLSWALDQDWMTNPDSVAVVITNSGIEDHNDIYEITPKLIQSKVQLHFLISPSATPCSLGWDDEMNKAMTYMASFSSGTVTSVVAKNLGKFFSDFLPSMYKAQEVVIDSQYVKQCDAAEHVFQIDHSASEFNLQFLGVEAETMNITGPLGDVIVPPNLMPGSSAYFGVFEVDNQLIVPGTYIVRTSSVGTQCDLKVRSTSAIIVDIGFTQIKDSIGGNSQDDAHYAGVYGVQNKLMFHVEGMDMGGALTYAQIVSPMGQVIATRSVFRRDSACTYTFVMDGSFSCDYTDIEVVVYGVDWQNSPFHRNFKAHCTDNRPRPDPPAQPTCDLSAMKADIGFILDSSVDQQTMNWFQTFVTMMISGKFTLGHDNTQIAVMTLSDVPKEGGYFSFLFGADKNTFVQQLGSIHPDGHTGQNITSVIPALMGDIYTKQNAFRQDDKSVKKLLVYLTGHNPTDVDPVNAINALIENKITGVAVASYKIGNPSKALKSLVDPGCIFDSGADGAGFSSVGYKFMWNLLCMTQPICGIPPTQ</sequence>
<dbReference type="InterPro" id="IPR016187">
    <property type="entry name" value="CTDL_fold"/>
</dbReference>
<evidence type="ECO:0000259" key="8">
    <source>
        <dbReference type="PROSITE" id="PS50234"/>
    </source>
</evidence>
<feature type="domain" description="EGF-like" evidence="6">
    <location>
        <begin position="340"/>
        <end position="379"/>
    </location>
</feature>
<keyword evidence="3 5" id="KW-0732">Signal</keyword>
<dbReference type="PROSITE" id="PS50234">
    <property type="entry name" value="VWFA"/>
    <property type="match status" value="1"/>
</dbReference>
<keyword evidence="10" id="KW-1185">Reference proteome</keyword>
<dbReference type="Gene3D" id="2.10.25.10">
    <property type="entry name" value="Laminin"/>
    <property type="match status" value="3"/>
</dbReference>
<dbReference type="PROSITE" id="PS00022">
    <property type="entry name" value="EGF_1"/>
    <property type="match status" value="3"/>
</dbReference>
<dbReference type="SUPFAM" id="SSF53300">
    <property type="entry name" value="vWA-like"/>
    <property type="match status" value="1"/>
</dbReference>
<evidence type="ECO:0000313" key="10">
    <source>
        <dbReference type="Proteomes" id="UP001432027"/>
    </source>
</evidence>
<dbReference type="PROSITE" id="PS01186">
    <property type="entry name" value="EGF_2"/>
    <property type="match status" value="1"/>
</dbReference>
<evidence type="ECO:0000259" key="6">
    <source>
        <dbReference type="PROSITE" id="PS50026"/>
    </source>
</evidence>
<dbReference type="EMBL" id="BTSX01000006">
    <property type="protein sequence ID" value="GMT07598.1"/>
    <property type="molecule type" value="Genomic_DNA"/>
</dbReference>
<protein>
    <recommendedName>
        <fullName evidence="11">VWA domain-containing protein</fullName>
    </recommendedName>
</protein>
<dbReference type="Pfam" id="PF24415">
    <property type="entry name" value="Ig_Irg-7"/>
    <property type="match status" value="3"/>
</dbReference>
<proteinExistence type="predicted"/>
<dbReference type="CDD" id="cd00037">
    <property type="entry name" value="CLECT"/>
    <property type="match status" value="1"/>
</dbReference>
<keyword evidence="2" id="KW-0964">Secreted</keyword>
<dbReference type="PANTHER" id="PTHR47324:SF2">
    <property type="entry name" value="EGF-LIKE DOMAIN-CONTAINING PROTEIN-RELATED"/>
    <property type="match status" value="1"/>
</dbReference>
<dbReference type="Gene3D" id="3.10.100.10">
    <property type="entry name" value="Mannose-Binding Protein A, subunit A"/>
    <property type="match status" value="1"/>
</dbReference>